<feature type="compositionally biased region" description="Basic residues" evidence="1">
    <location>
        <begin position="213"/>
        <end position="224"/>
    </location>
</feature>
<sequence length="389" mass="42102">MSVSLPSHPTAVEVACWPVSWLAGRSTSSPSRGGPSGNVKGARRIQSRGRPGLRAPQLGPPFPVPDEARRFARDGHHTDVQVNANGTLRSSAAGLSGRQAEGGERAIEDQRRMVGARARQHLGQFRHGRAQEALPRLPHRLGQHRGGVGGQALRDQPAGEVREGALAHEDDGGHRRIGERRPVQRLGQAAGDVGAGDELQPPRGQPARERDARMRRRGTGRGHARHDLVRDSRGQKRTDLFLEPAEEARVARLQPHHALARLRMLDQKRIHMLLLRRGPAGALAHRDPLRPRPRMVQHRSRGEVVVKHDIGALEPVDRLEGDQLGIARAGGNEGDEAGHALAFAIRWKKVPVTRPPPGVRRVEPVSATAAPVASVTTASGASGWARIVA</sequence>
<feature type="region of interest" description="Disordered" evidence="1">
    <location>
        <begin position="147"/>
        <end position="226"/>
    </location>
</feature>
<comment type="caution">
    <text evidence="2">The sequence shown here is derived from an EMBL/GenBank/DDBJ whole genome shotgun (WGS) entry which is preliminary data.</text>
</comment>
<feature type="compositionally biased region" description="Low complexity" evidence="1">
    <location>
        <begin position="24"/>
        <end position="33"/>
    </location>
</feature>
<reference evidence="2" key="1">
    <citation type="submission" date="2019-08" db="EMBL/GenBank/DDBJ databases">
        <authorList>
            <person name="Kucharzyk K."/>
            <person name="Murdoch R.W."/>
            <person name="Higgins S."/>
            <person name="Loffler F."/>
        </authorList>
    </citation>
    <scope>NUCLEOTIDE SEQUENCE</scope>
</reference>
<evidence type="ECO:0000313" key="2">
    <source>
        <dbReference type="EMBL" id="MPL67319.1"/>
    </source>
</evidence>
<evidence type="ECO:0000256" key="1">
    <source>
        <dbReference type="SAM" id="MobiDB-lite"/>
    </source>
</evidence>
<gene>
    <name evidence="2" type="ORF">SDC9_13010</name>
</gene>
<dbReference type="EMBL" id="VSSQ01000036">
    <property type="protein sequence ID" value="MPL67319.1"/>
    <property type="molecule type" value="Genomic_DNA"/>
</dbReference>
<protein>
    <submittedName>
        <fullName evidence="2">Uncharacterized protein</fullName>
    </submittedName>
</protein>
<name>A0A644TKV9_9ZZZZ</name>
<accession>A0A644TKV9</accession>
<feature type="compositionally biased region" description="Polar residues" evidence="1">
    <location>
        <begin position="80"/>
        <end position="90"/>
    </location>
</feature>
<feature type="compositionally biased region" description="Basic and acidic residues" evidence="1">
    <location>
        <begin position="66"/>
        <end position="79"/>
    </location>
</feature>
<feature type="region of interest" description="Disordered" evidence="1">
    <location>
        <begin position="24"/>
        <end position="107"/>
    </location>
</feature>
<feature type="compositionally biased region" description="Basic and acidic residues" evidence="1">
    <location>
        <begin position="160"/>
        <end position="182"/>
    </location>
</feature>
<proteinExistence type="predicted"/>
<organism evidence="2">
    <name type="scientific">bioreactor metagenome</name>
    <dbReference type="NCBI Taxonomy" id="1076179"/>
    <lineage>
        <taxon>unclassified sequences</taxon>
        <taxon>metagenomes</taxon>
        <taxon>ecological metagenomes</taxon>
    </lineage>
</organism>
<dbReference type="AlphaFoldDB" id="A0A644TKV9"/>